<dbReference type="EMBL" id="LFJN01000019">
    <property type="protein sequence ID" value="KPI38431.1"/>
    <property type="molecule type" value="Genomic_DNA"/>
</dbReference>
<dbReference type="GeneID" id="28732915"/>
<gene>
    <name evidence="3" type="ORF">AB675_12129</name>
</gene>
<dbReference type="RefSeq" id="XP_017998394.1">
    <property type="nucleotide sequence ID" value="XM_018141034.1"/>
</dbReference>
<evidence type="ECO:0000313" key="4">
    <source>
        <dbReference type="Proteomes" id="UP000038010"/>
    </source>
</evidence>
<dbReference type="OrthoDB" id="5150166at2759"/>
<dbReference type="VEuPathDB" id="FungiDB:AB675_12129"/>
<feature type="domain" description="DUF2264" evidence="1">
    <location>
        <begin position="24"/>
        <end position="407"/>
    </location>
</feature>
<accession>A0A0N0NKQ7</accession>
<dbReference type="InterPro" id="IPR049349">
    <property type="entry name" value="DUF2264_N"/>
</dbReference>
<comment type="caution">
    <text evidence="3">The sequence shown here is derived from an EMBL/GenBank/DDBJ whole genome shotgun (WGS) entry which is preliminary data.</text>
</comment>
<dbReference type="AlphaFoldDB" id="A0A0N0NKQ7"/>
<dbReference type="PANTHER" id="PTHR35339">
    <property type="entry name" value="LINALOOL DEHYDRATASE_ISOMERASE DOMAIN-CONTAINING PROTEIN"/>
    <property type="match status" value="1"/>
</dbReference>
<proteinExistence type="predicted"/>
<dbReference type="PANTHER" id="PTHR35339:SF4">
    <property type="entry name" value="LINALOOL DEHYDRATASE_ISOMERASE DOMAIN-CONTAINING PROTEIN"/>
    <property type="match status" value="1"/>
</dbReference>
<dbReference type="InterPro" id="IPR016624">
    <property type="entry name" value="UCP014753"/>
</dbReference>
<evidence type="ECO:0000259" key="1">
    <source>
        <dbReference type="Pfam" id="PF10022"/>
    </source>
</evidence>
<reference evidence="3 4" key="1">
    <citation type="submission" date="2015-06" db="EMBL/GenBank/DDBJ databases">
        <title>Draft genome of the ant-associated black yeast Phialophora attae CBS 131958.</title>
        <authorList>
            <person name="Moreno L.F."/>
            <person name="Stielow B.J."/>
            <person name="de Hoog S."/>
            <person name="Vicente V.A."/>
            <person name="Weiss V.A."/>
            <person name="de Vries M."/>
            <person name="Cruz L.M."/>
            <person name="Souza E.M."/>
        </authorList>
    </citation>
    <scope>NUCLEOTIDE SEQUENCE [LARGE SCALE GENOMIC DNA]</scope>
    <source>
        <strain evidence="3 4">CBS 131958</strain>
    </source>
</reference>
<evidence type="ECO:0008006" key="5">
    <source>
        <dbReference type="Google" id="ProtNLM"/>
    </source>
</evidence>
<evidence type="ECO:0000259" key="2">
    <source>
        <dbReference type="Pfam" id="PF20938"/>
    </source>
</evidence>
<dbReference type="InterPro" id="IPR049237">
    <property type="entry name" value="DUF2264_C"/>
</dbReference>
<name>A0A0N0NKQ7_9EURO</name>
<feature type="domain" description="DUF2264" evidence="2">
    <location>
        <begin position="417"/>
        <end position="678"/>
    </location>
</feature>
<evidence type="ECO:0000313" key="3">
    <source>
        <dbReference type="EMBL" id="KPI38431.1"/>
    </source>
</evidence>
<dbReference type="Pfam" id="PF10022">
    <property type="entry name" value="DUF2264"/>
    <property type="match status" value="1"/>
</dbReference>
<dbReference type="Pfam" id="PF20938">
    <property type="entry name" value="DUF2264_C"/>
    <property type="match status" value="1"/>
</dbReference>
<dbReference type="Proteomes" id="UP000038010">
    <property type="component" value="Unassembled WGS sequence"/>
</dbReference>
<sequence>MADTSLNPASPPFFTALDPSQLRSRSDFAQACLSLLNPLLPFFSPHSTRLRLGATGTRFDESAAQLEGFSRSMWGVGSLLACETPTLAPTPTSDANGGSPPHSDLFPCYAHWLEGLRNGTEPSHPEFWGWCEDSDQRMVEMCPLAWGLLVSPQWFWEPLTREERGNVVMWLGSVNRKGMPDTNWLWFRVMANLAIWKCAGEGRPGGGTDDGEEVVQVDEEQMSRDLNRLESFYRGQGWSNDGPEGYTQMDYYSGSFAIQLLQLIYVKIRGGVDPERAERYRGWAREFAVGFVRYFDEQGRAITFGRSLTYRFAMAGFWSAVAYADLELPAPLTWGVVKGLLLRNLRWWTMQKDMLTSQGTLSIGYSYPNQFLSENYNSPGSPYWFMLSFVALACPEEHPFWQAEEEAYPQLDQLGGHVVVMKEPKQILCNKGHTFLLSSGQQCHYPMRAAESKYGKFAYSSAFGYGVPTGGYFVNAIGGDNMLALSDDEGETWKVRRVALSVRIEEREGLPVLISEWKPWKDVLVETTLVPPSAGYPNWHLRMHRIRTGRALMLSEGGFAMAGEKRADGRMLNIGIAENEGREQSDQEAVAVSIVGVVGIRELGTRQRKGEVIDEDANSNLLASRTVLPTLTVSMDAAEETATFITAIYAVPASASAWRSSWQEAWNQPPKVPEWLQANLGTS</sequence>
<dbReference type="PIRSF" id="PIRSF014753">
    <property type="entry name" value="UCP014753"/>
    <property type="match status" value="1"/>
</dbReference>
<protein>
    <recommendedName>
        <fullName evidence="5">DUF2264 domain-containing protein</fullName>
    </recommendedName>
</protein>
<keyword evidence="4" id="KW-1185">Reference proteome</keyword>
<organism evidence="3 4">
    <name type="scientific">Cyphellophora attinorum</name>
    <dbReference type="NCBI Taxonomy" id="1664694"/>
    <lineage>
        <taxon>Eukaryota</taxon>
        <taxon>Fungi</taxon>
        <taxon>Dikarya</taxon>
        <taxon>Ascomycota</taxon>
        <taxon>Pezizomycotina</taxon>
        <taxon>Eurotiomycetes</taxon>
        <taxon>Chaetothyriomycetidae</taxon>
        <taxon>Chaetothyriales</taxon>
        <taxon>Cyphellophoraceae</taxon>
        <taxon>Cyphellophora</taxon>
    </lineage>
</organism>